<reference evidence="14" key="1">
    <citation type="submission" date="2022-11" db="EMBL/GenBank/DDBJ databases">
        <authorList>
            <person name="Petersen C."/>
        </authorList>
    </citation>
    <scope>NUCLEOTIDE SEQUENCE</scope>
    <source>
        <strain evidence="14">IBT 34128</strain>
    </source>
</reference>
<keyword evidence="6" id="KW-0560">Oxidoreductase</keyword>
<dbReference type="InterPro" id="IPR036291">
    <property type="entry name" value="NAD(P)-bd_dom_sf"/>
</dbReference>
<dbReference type="PANTHER" id="PTHR43161:SF9">
    <property type="entry name" value="SORBITOL DEHYDROGENASE"/>
    <property type="match status" value="1"/>
</dbReference>
<dbReference type="Proteomes" id="UP001141434">
    <property type="component" value="Unassembled WGS sequence"/>
</dbReference>
<evidence type="ECO:0000256" key="9">
    <source>
        <dbReference type="ARBA" id="ARBA00025713"/>
    </source>
</evidence>
<comment type="pathway">
    <text evidence="9">Carbohydrate degradation; L-arabinose degradation via L-arabinitol; D-xylulose 5-phosphate from L-arabinose (fungal route): step 4/5.</text>
</comment>
<evidence type="ECO:0000313" key="15">
    <source>
        <dbReference type="Proteomes" id="UP001141434"/>
    </source>
</evidence>
<comment type="function">
    <text evidence="8">Xylitol dehydrogenase which catalyzes the conversion of xylitol to D-xylulose. Xylose is a major component of hemicelluloses such as xylan. Most fungi utilize D-xylose via three enzymatic reactions, xylose reductase (XR), xylitol dehydrogenase (XDH), and xylulokinase, to form xylulose 5-phosphate, which enters pentose phosphate pathway.</text>
</comment>
<dbReference type="SMART" id="SM00829">
    <property type="entry name" value="PKS_ER"/>
    <property type="match status" value="1"/>
</dbReference>
<reference evidence="14" key="2">
    <citation type="journal article" date="2023" name="IMA Fungus">
        <title>Comparative genomic study of the Penicillium genus elucidates a diverse pangenome and 15 lateral gene transfer events.</title>
        <authorList>
            <person name="Petersen C."/>
            <person name="Sorensen T."/>
            <person name="Nielsen M.R."/>
            <person name="Sondergaard T.E."/>
            <person name="Sorensen J.L."/>
            <person name="Fitzpatrick D.A."/>
            <person name="Frisvad J.C."/>
            <person name="Nielsen K.L."/>
        </authorList>
    </citation>
    <scope>NUCLEOTIDE SEQUENCE</scope>
    <source>
        <strain evidence="14">IBT 34128</strain>
    </source>
</reference>
<evidence type="ECO:0000256" key="5">
    <source>
        <dbReference type="ARBA" id="ARBA00022833"/>
    </source>
</evidence>
<evidence type="ECO:0000256" key="6">
    <source>
        <dbReference type="ARBA" id="ARBA00023002"/>
    </source>
</evidence>
<keyword evidence="3" id="KW-0859">Xylose metabolism</keyword>
<name>A0A9W9KQR8_9EURO</name>
<dbReference type="InterPro" id="IPR002328">
    <property type="entry name" value="ADH_Zn_CS"/>
</dbReference>
<dbReference type="Pfam" id="PF08240">
    <property type="entry name" value="ADH_N"/>
    <property type="match status" value="1"/>
</dbReference>
<dbReference type="OrthoDB" id="3941538at2759"/>
<evidence type="ECO:0000256" key="4">
    <source>
        <dbReference type="ARBA" id="ARBA00022723"/>
    </source>
</evidence>
<protein>
    <recommendedName>
        <fullName evidence="10">D-xylulose reductase</fullName>
        <ecNumber evidence="10">1.1.1.9</ecNumber>
    </recommendedName>
    <alternativeName>
        <fullName evidence="11">Xylitol dehydrogenase A</fullName>
    </alternativeName>
</protein>
<dbReference type="RefSeq" id="XP_056515614.1">
    <property type="nucleotide sequence ID" value="XM_056650764.1"/>
</dbReference>
<evidence type="ECO:0000256" key="1">
    <source>
        <dbReference type="ARBA" id="ARBA00001947"/>
    </source>
</evidence>
<evidence type="ECO:0000259" key="13">
    <source>
        <dbReference type="SMART" id="SM00829"/>
    </source>
</evidence>
<dbReference type="EMBL" id="JAPMSZ010000001">
    <property type="protein sequence ID" value="KAJ5114421.1"/>
    <property type="molecule type" value="Genomic_DNA"/>
</dbReference>
<dbReference type="PROSITE" id="PS00059">
    <property type="entry name" value="ADH_ZINC"/>
    <property type="match status" value="1"/>
</dbReference>
<dbReference type="CDD" id="cd05285">
    <property type="entry name" value="sorbitol_DH"/>
    <property type="match status" value="1"/>
</dbReference>
<sequence length="378" mass="40735">MPNPSLLLYGPGDARFEDRPMPVIEDPLDVIIRIAYVGVCGSDVHFWNHGGVKAHVSKERPLVMGHEASGIVKEVGPAVISLQPGDRIAIEPGSACRVCSRCKAGTYHLCPRMEFAANPPYTHGTLSRYYKMPADCCYKIPDSVGTAFGLDEAVLIEPLAVAVHSVRQVAVRPGDKVVVFGAGTVGLLSAAVAREFGASVVTSVDLSREKLDFAQSFVPRGRLVFSTAIPDQTLPPEENAQSLRGMQRSAHLAESDIPGFDVAIEATGAESCIQMAVYALRVGGRFVQTGLGKRIVNFPISTVSENEITVKGCFRYGPGDFKMALELALSQKIELRPLITKIVPFENVIDAWETAKRGEGIKTLIRGADLAENFESGL</sequence>
<evidence type="ECO:0000256" key="8">
    <source>
        <dbReference type="ARBA" id="ARBA00024843"/>
    </source>
</evidence>
<dbReference type="Gene3D" id="3.90.180.10">
    <property type="entry name" value="Medium-chain alcohol dehydrogenases, catalytic domain"/>
    <property type="match status" value="1"/>
</dbReference>
<feature type="domain" description="Enoyl reductase (ER)" evidence="13">
    <location>
        <begin position="10"/>
        <end position="365"/>
    </location>
</feature>
<dbReference type="PANTHER" id="PTHR43161">
    <property type="entry name" value="SORBITOL DEHYDROGENASE"/>
    <property type="match status" value="1"/>
</dbReference>
<proteinExistence type="inferred from homology"/>
<dbReference type="GO" id="GO:0042732">
    <property type="term" value="P:D-xylose metabolic process"/>
    <property type="evidence" value="ECO:0007669"/>
    <property type="project" value="UniProtKB-KW"/>
</dbReference>
<dbReference type="GeneID" id="81389932"/>
<evidence type="ECO:0000256" key="12">
    <source>
        <dbReference type="RuleBase" id="RU361277"/>
    </source>
</evidence>
<dbReference type="InterPro" id="IPR013154">
    <property type="entry name" value="ADH-like_N"/>
</dbReference>
<dbReference type="FunFam" id="3.40.50.720:FF:000068">
    <property type="entry name" value="Sorbitol dehydrogenase"/>
    <property type="match status" value="1"/>
</dbReference>
<dbReference type="Pfam" id="PF00107">
    <property type="entry name" value="ADH_zinc_N"/>
    <property type="match status" value="1"/>
</dbReference>
<dbReference type="Gene3D" id="3.40.50.720">
    <property type="entry name" value="NAD(P)-binding Rossmann-like Domain"/>
    <property type="match status" value="1"/>
</dbReference>
<keyword evidence="3" id="KW-0119">Carbohydrate metabolism</keyword>
<keyword evidence="15" id="KW-1185">Reference proteome</keyword>
<dbReference type="GO" id="GO:0046526">
    <property type="term" value="F:D-xylulose reductase activity"/>
    <property type="evidence" value="ECO:0007669"/>
    <property type="project" value="UniProtKB-EC"/>
</dbReference>
<dbReference type="SUPFAM" id="SSF51735">
    <property type="entry name" value="NAD(P)-binding Rossmann-fold domains"/>
    <property type="match status" value="1"/>
</dbReference>
<dbReference type="InterPro" id="IPR020843">
    <property type="entry name" value="ER"/>
</dbReference>
<evidence type="ECO:0000313" key="14">
    <source>
        <dbReference type="EMBL" id="KAJ5114421.1"/>
    </source>
</evidence>
<accession>A0A9W9KQR8</accession>
<dbReference type="InterPro" id="IPR013149">
    <property type="entry name" value="ADH-like_C"/>
</dbReference>
<keyword evidence="7" id="KW-0520">NAD</keyword>
<comment type="similarity">
    <text evidence="2 12">Belongs to the zinc-containing alcohol dehydrogenase family.</text>
</comment>
<dbReference type="GO" id="GO:0006062">
    <property type="term" value="P:sorbitol catabolic process"/>
    <property type="evidence" value="ECO:0007669"/>
    <property type="project" value="TreeGrafter"/>
</dbReference>
<dbReference type="GO" id="GO:0003939">
    <property type="term" value="F:L-iditol 2-dehydrogenase (NAD+) activity"/>
    <property type="evidence" value="ECO:0007669"/>
    <property type="project" value="TreeGrafter"/>
</dbReference>
<evidence type="ECO:0000256" key="3">
    <source>
        <dbReference type="ARBA" id="ARBA00022629"/>
    </source>
</evidence>
<evidence type="ECO:0000256" key="10">
    <source>
        <dbReference type="ARBA" id="ARBA00026119"/>
    </source>
</evidence>
<dbReference type="GO" id="GO:0008270">
    <property type="term" value="F:zinc ion binding"/>
    <property type="evidence" value="ECO:0007669"/>
    <property type="project" value="InterPro"/>
</dbReference>
<comment type="cofactor">
    <cofactor evidence="1 12">
        <name>Zn(2+)</name>
        <dbReference type="ChEBI" id="CHEBI:29105"/>
    </cofactor>
</comment>
<dbReference type="InterPro" id="IPR011032">
    <property type="entry name" value="GroES-like_sf"/>
</dbReference>
<comment type="caution">
    <text evidence="14">The sequence shown here is derived from an EMBL/GenBank/DDBJ whole genome shotgun (WGS) entry which is preliminary data.</text>
</comment>
<dbReference type="InterPro" id="IPR045306">
    <property type="entry name" value="SDH-like"/>
</dbReference>
<organism evidence="14 15">
    <name type="scientific">Penicillium alfredii</name>
    <dbReference type="NCBI Taxonomy" id="1506179"/>
    <lineage>
        <taxon>Eukaryota</taxon>
        <taxon>Fungi</taxon>
        <taxon>Dikarya</taxon>
        <taxon>Ascomycota</taxon>
        <taxon>Pezizomycotina</taxon>
        <taxon>Eurotiomycetes</taxon>
        <taxon>Eurotiomycetidae</taxon>
        <taxon>Eurotiales</taxon>
        <taxon>Aspergillaceae</taxon>
        <taxon>Penicillium</taxon>
    </lineage>
</organism>
<keyword evidence="5 12" id="KW-0862">Zinc</keyword>
<gene>
    <name evidence="14" type="ORF">NUU61_000180</name>
</gene>
<dbReference type="AlphaFoldDB" id="A0A9W9KQR8"/>
<keyword evidence="4 12" id="KW-0479">Metal-binding</keyword>
<dbReference type="SUPFAM" id="SSF50129">
    <property type="entry name" value="GroES-like"/>
    <property type="match status" value="1"/>
</dbReference>
<dbReference type="EC" id="1.1.1.9" evidence="10"/>
<evidence type="ECO:0000256" key="2">
    <source>
        <dbReference type="ARBA" id="ARBA00008072"/>
    </source>
</evidence>
<evidence type="ECO:0000256" key="11">
    <source>
        <dbReference type="ARBA" id="ARBA00030139"/>
    </source>
</evidence>
<evidence type="ECO:0000256" key="7">
    <source>
        <dbReference type="ARBA" id="ARBA00023027"/>
    </source>
</evidence>